<reference evidence="9" key="1">
    <citation type="submission" date="2022-11" db="EMBL/GenBank/DDBJ databases">
        <title>Genome Sequence of Cubamyces cubensis.</title>
        <authorList>
            <person name="Buettner E."/>
        </authorList>
    </citation>
    <scope>NUCLEOTIDE SEQUENCE</scope>
    <source>
        <strain evidence="9">MPL-01</strain>
    </source>
</reference>
<dbReference type="Pfam" id="PF00067">
    <property type="entry name" value="p450"/>
    <property type="match status" value="2"/>
</dbReference>
<accession>A0AAD7U2H2</accession>
<dbReference type="Gene3D" id="1.10.630.10">
    <property type="entry name" value="Cytochrome P450"/>
    <property type="match status" value="2"/>
</dbReference>
<dbReference type="InterPro" id="IPR050121">
    <property type="entry name" value="Cytochrome_P450_monoxygenase"/>
</dbReference>
<keyword evidence="6" id="KW-0560">Oxidoreductase</keyword>
<dbReference type="EMBL" id="JAPEVG010000017">
    <property type="protein sequence ID" value="KAJ8496209.1"/>
    <property type="molecule type" value="Genomic_DNA"/>
</dbReference>
<sequence>MPPTYCGNRTRIKGLSLRLHVLYPALPLSHGYVQYHLRNFYKLYRDGLQYNLTLFKWYGGVIKAEQLLVHDPLAIQHILARDQDAFEEADMFVEANRLLFGEGLIATVGAQHKKQRKLLTPVFSLTNLRSILPRLQHVANELSTKLQADLPSGGGTQEIDILRWLSRGTLEYVSRGILGVDLDFMDAEKTNEYANAICNVQLAPFPALRELRDIAAELMHRSAKDIFIAKKAEVKEMGTDAKSSGDLMSILFRAKSSTQDKLRLTEDELIGQITTFMLGGQETTTSALARLLHILAQEQEAQTRLCSEIRKAKLAQATAQGESELSNWQHINLPYDVLMGLPYLDAVVRETLRLFPPTSMMNRTMTFFGGSRACIGFKFAEMEIKQILATLLSTMHFTLPTAEDVEGKRKKIYWRMDGLQVPVILPPCGDPKTAQVPLNIRLAKGGDFL</sequence>
<comment type="caution">
    <text evidence="9">The sequence shown here is derived from an EMBL/GenBank/DDBJ whole genome shotgun (WGS) entry which is preliminary data.</text>
</comment>
<evidence type="ECO:0000256" key="8">
    <source>
        <dbReference type="ARBA" id="ARBA00023033"/>
    </source>
</evidence>
<evidence type="ECO:0008006" key="11">
    <source>
        <dbReference type="Google" id="ProtNLM"/>
    </source>
</evidence>
<keyword evidence="4" id="KW-0349">Heme</keyword>
<dbReference type="GO" id="GO:0004497">
    <property type="term" value="F:monooxygenase activity"/>
    <property type="evidence" value="ECO:0007669"/>
    <property type="project" value="UniProtKB-KW"/>
</dbReference>
<organism evidence="9 10">
    <name type="scientific">Trametes cubensis</name>
    <dbReference type="NCBI Taxonomy" id="1111947"/>
    <lineage>
        <taxon>Eukaryota</taxon>
        <taxon>Fungi</taxon>
        <taxon>Dikarya</taxon>
        <taxon>Basidiomycota</taxon>
        <taxon>Agaricomycotina</taxon>
        <taxon>Agaricomycetes</taxon>
        <taxon>Polyporales</taxon>
        <taxon>Polyporaceae</taxon>
        <taxon>Trametes</taxon>
    </lineage>
</organism>
<evidence type="ECO:0000313" key="9">
    <source>
        <dbReference type="EMBL" id="KAJ8496209.1"/>
    </source>
</evidence>
<comment type="similarity">
    <text evidence="3">Belongs to the cytochrome P450 family.</text>
</comment>
<keyword evidence="5" id="KW-0479">Metal-binding</keyword>
<keyword evidence="10" id="KW-1185">Reference proteome</keyword>
<dbReference type="AlphaFoldDB" id="A0AAD7U2H2"/>
<evidence type="ECO:0000256" key="3">
    <source>
        <dbReference type="ARBA" id="ARBA00010617"/>
    </source>
</evidence>
<evidence type="ECO:0000256" key="5">
    <source>
        <dbReference type="ARBA" id="ARBA00022723"/>
    </source>
</evidence>
<dbReference type="PANTHER" id="PTHR24305">
    <property type="entry name" value="CYTOCHROME P450"/>
    <property type="match status" value="1"/>
</dbReference>
<comment type="cofactor">
    <cofactor evidence="1">
        <name>heme</name>
        <dbReference type="ChEBI" id="CHEBI:30413"/>
    </cofactor>
</comment>
<evidence type="ECO:0000313" key="10">
    <source>
        <dbReference type="Proteomes" id="UP001215151"/>
    </source>
</evidence>
<dbReference type="GO" id="GO:0016705">
    <property type="term" value="F:oxidoreductase activity, acting on paired donors, with incorporation or reduction of molecular oxygen"/>
    <property type="evidence" value="ECO:0007669"/>
    <property type="project" value="InterPro"/>
</dbReference>
<keyword evidence="7" id="KW-0408">Iron</keyword>
<dbReference type="Proteomes" id="UP001215151">
    <property type="component" value="Unassembled WGS sequence"/>
</dbReference>
<gene>
    <name evidence="9" type="ORF">ONZ51_g1254</name>
</gene>
<dbReference type="SUPFAM" id="SSF48264">
    <property type="entry name" value="Cytochrome P450"/>
    <property type="match status" value="1"/>
</dbReference>
<dbReference type="GO" id="GO:0005506">
    <property type="term" value="F:iron ion binding"/>
    <property type="evidence" value="ECO:0007669"/>
    <property type="project" value="InterPro"/>
</dbReference>
<evidence type="ECO:0000256" key="4">
    <source>
        <dbReference type="ARBA" id="ARBA00022617"/>
    </source>
</evidence>
<evidence type="ECO:0000256" key="7">
    <source>
        <dbReference type="ARBA" id="ARBA00023004"/>
    </source>
</evidence>
<dbReference type="GO" id="GO:0020037">
    <property type="term" value="F:heme binding"/>
    <property type="evidence" value="ECO:0007669"/>
    <property type="project" value="InterPro"/>
</dbReference>
<evidence type="ECO:0000256" key="6">
    <source>
        <dbReference type="ARBA" id="ARBA00023002"/>
    </source>
</evidence>
<dbReference type="InterPro" id="IPR001128">
    <property type="entry name" value="Cyt_P450"/>
</dbReference>
<protein>
    <recommendedName>
        <fullName evidence="11">Cytochrome P450</fullName>
    </recommendedName>
</protein>
<proteinExistence type="inferred from homology"/>
<name>A0AAD7U2H2_9APHY</name>
<dbReference type="InterPro" id="IPR036396">
    <property type="entry name" value="Cyt_P450_sf"/>
</dbReference>
<evidence type="ECO:0000256" key="2">
    <source>
        <dbReference type="ARBA" id="ARBA00005179"/>
    </source>
</evidence>
<comment type="pathway">
    <text evidence="2">Secondary metabolite biosynthesis.</text>
</comment>
<evidence type="ECO:0000256" key="1">
    <source>
        <dbReference type="ARBA" id="ARBA00001971"/>
    </source>
</evidence>
<dbReference type="PANTHER" id="PTHR24305:SF166">
    <property type="entry name" value="CYTOCHROME P450 12A4, MITOCHONDRIAL-RELATED"/>
    <property type="match status" value="1"/>
</dbReference>
<keyword evidence="8" id="KW-0503">Monooxygenase</keyword>